<accession>A0AAE1BIW8</accession>
<name>A0AAE1BIW8_PETCI</name>
<evidence type="ECO:0000313" key="2">
    <source>
        <dbReference type="EMBL" id="KAK3851632.1"/>
    </source>
</evidence>
<sequence length="106" mass="11744">MDSPSSHTQATAHLTCHTPVRKPHHIYYFQDHNEADAGTDEDKGRQHDVSGAARSRSEVPFVCWRLSPIHPRLPVTWLSILDDGCWVTGARTGLSLELALAGKDCL</sequence>
<evidence type="ECO:0000256" key="1">
    <source>
        <dbReference type="SAM" id="MobiDB-lite"/>
    </source>
</evidence>
<organism evidence="2 3">
    <name type="scientific">Petrolisthes cinctipes</name>
    <name type="common">Flat porcelain crab</name>
    <dbReference type="NCBI Taxonomy" id="88211"/>
    <lineage>
        <taxon>Eukaryota</taxon>
        <taxon>Metazoa</taxon>
        <taxon>Ecdysozoa</taxon>
        <taxon>Arthropoda</taxon>
        <taxon>Crustacea</taxon>
        <taxon>Multicrustacea</taxon>
        <taxon>Malacostraca</taxon>
        <taxon>Eumalacostraca</taxon>
        <taxon>Eucarida</taxon>
        <taxon>Decapoda</taxon>
        <taxon>Pleocyemata</taxon>
        <taxon>Anomura</taxon>
        <taxon>Galatheoidea</taxon>
        <taxon>Porcellanidae</taxon>
        <taxon>Petrolisthes</taxon>
    </lineage>
</organism>
<dbReference type="EMBL" id="JAWQEG010007808">
    <property type="protein sequence ID" value="KAK3851632.1"/>
    <property type="molecule type" value="Genomic_DNA"/>
</dbReference>
<feature type="region of interest" description="Disordered" evidence="1">
    <location>
        <begin position="33"/>
        <end position="52"/>
    </location>
</feature>
<gene>
    <name evidence="2" type="ORF">Pcinc_041729</name>
</gene>
<dbReference type="AlphaFoldDB" id="A0AAE1BIW8"/>
<evidence type="ECO:0000313" key="3">
    <source>
        <dbReference type="Proteomes" id="UP001286313"/>
    </source>
</evidence>
<comment type="caution">
    <text evidence="2">The sequence shown here is derived from an EMBL/GenBank/DDBJ whole genome shotgun (WGS) entry which is preliminary data.</text>
</comment>
<protein>
    <submittedName>
        <fullName evidence="2">Uncharacterized protein</fullName>
    </submittedName>
</protein>
<feature type="compositionally biased region" description="Basic and acidic residues" evidence="1">
    <location>
        <begin position="33"/>
        <end position="48"/>
    </location>
</feature>
<keyword evidence="3" id="KW-1185">Reference proteome</keyword>
<dbReference type="Proteomes" id="UP001286313">
    <property type="component" value="Unassembled WGS sequence"/>
</dbReference>
<reference evidence="2" key="1">
    <citation type="submission" date="2023-10" db="EMBL/GenBank/DDBJ databases">
        <title>Genome assemblies of two species of porcelain crab, Petrolisthes cinctipes and Petrolisthes manimaculis (Anomura: Porcellanidae).</title>
        <authorList>
            <person name="Angst P."/>
        </authorList>
    </citation>
    <scope>NUCLEOTIDE SEQUENCE</scope>
    <source>
        <strain evidence="2">PB745_01</strain>
        <tissue evidence="2">Gill</tissue>
    </source>
</reference>
<proteinExistence type="predicted"/>